<dbReference type="InterPro" id="IPR041575">
    <property type="entry name" value="Rubredoxin_C"/>
</dbReference>
<dbReference type="Gene3D" id="3.50.50.60">
    <property type="entry name" value="FAD/NAD(P)-binding domain"/>
    <property type="match status" value="2"/>
</dbReference>
<dbReference type="InterPro" id="IPR016156">
    <property type="entry name" value="FAD/NAD-linked_Rdtase_dimer_sf"/>
</dbReference>
<dbReference type="Pfam" id="PF07992">
    <property type="entry name" value="Pyr_redox_2"/>
    <property type="match status" value="1"/>
</dbReference>
<keyword evidence="7" id="KW-1185">Reference proteome</keyword>
<dbReference type="eggNOG" id="COG1251">
    <property type="taxonomic scope" value="Bacteria"/>
</dbReference>
<dbReference type="PRINTS" id="PR00411">
    <property type="entry name" value="PNDRDTASEI"/>
</dbReference>
<feature type="domain" description="FAD/NAD(P)-binding" evidence="4">
    <location>
        <begin position="5"/>
        <end position="295"/>
    </location>
</feature>
<protein>
    <submittedName>
        <fullName evidence="6">NAD(P)H-nitrite reductase</fullName>
    </submittedName>
</protein>
<dbReference type="RefSeq" id="WP_036658243.1">
    <property type="nucleotide sequence ID" value="NZ_JQCR01000003.1"/>
</dbReference>
<comment type="caution">
    <text evidence="6">The sequence shown here is derived from an EMBL/GenBank/DDBJ whole genome shotgun (WGS) entry which is preliminary data.</text>
</comment>
<dbReference type="GO" id="GO:0016491">
    <property type="term" value="F:oxidoreductase activity"/>
    <property type="evidence" value="ECO:0007669"/>
    <property type="project" value="InterPro"/>
</dbReference>
<dbReference type="Gene3D" id="3.30.390.30">
    <property type="match status" value="1"/>
</dbReference>
<keyword evidence="2" id="KW-0285">Flavoprotein</keyword>
<comment type="cofactor">
    <cofactor evidence="1">
        <name>FAD</name>
        <dbReference type="ChEBI" id="CHEBI:57692"/>
    </cofactor>
</comment>
<evidence type="ECO:0000256" key="2">
    <source>
        <dbReference type="ARBA" id="ARBA00022630"/>
    </source>
</evidence>
<dbReference type="EMBL" id="JQCR01000003">
    <property type="protein sequence ID" value="KGE18274.1"/>
    <property type="molecule type" value="Genomic_DNA"/>
</dbReference>
<sequence length="406" mass="44108">MEEKHYVIVGSGVAAVHAAKAIRDHDGEASISIYGEESNLPYNRIKLSKGLFTDLHSDKVLIKKEKWYLENRIKVQSGTSITDIDPDKRVATTGDGQNVPYYKLLLCTGAANRKLNMDGASLRNVHNIRDMTDADKLKSELQSGNRICIIGGGVQGVETAWSFIEAGYHVTIVEAAPRLMSRQLDEQASTLLTQRIIGLGADVRLGQGVKCIRGTDSVQGVELEDSTILPCEHVVYSIGIIPNTDLARKASIHVQSGILVNENMETSTAHVYAAGDAAEYLGKVEGLWGGAIEQGKIAGTNMTGTPVAYQRSVPVTLFNAFETPLFSIGMVDEEQCDNSLTHLVGELYTRIFIKDDSIVGVISFEGAAASLSYKTAIEQRITLDGIDLAHSTIKEIIGEVMKRSQK</sequence>
<keyword evidence="3" id="KW-0274">FAD</keyword>
<reference evidence="6 7" key="2">
    <citation type="submission" date="2014-10" db="EMBL/GenBank/DDBJ databases">
        <title>Comparative genomics of the Paenibacillus odorifer group.</title>
        <authorList>
            <person name="Tsai Y.-C."/>
            <person name="Martin N."/>
            <person name="Korlach J."/>
            <person name="Wiedmann M."/>
        </authorList>
    </citation>
    <scope>NUCLEOTIDE SEQUENCE [LARGE SCALE GENOMIC DNA]</scope>
    <source>
        <strain evidence="6 7">DSM 18334</strain>
    </source>
</reference>
<dbReference type="InterPro" id="IPR036188">
    <property type="entry name" value="FAD/NAD-bd_sf"/>
</dbReference>
<name>A0A098M6S3_9BACL</name>
<evidence type="ECO:0000259" key="5">
    <source>
        <dbReference type="Pfam" id="PF18267"/>
    </source>
</evidence>
<dbReference type="SUPFAM" id="SSF51905">
    <property type="entry name" value="FAD/NAD(P)-binding domain"/>
    <property type="match status" value="2"/>
</dbReference>
<dbReference type="AlphaFoldDB" id="A0A098M6S3"/>
<evidence type="ECO:0000256" key="3">
    <source>
        <dbReference type="ARBA" id="ARBA00022827"/>
    </source>
</evidence>
<dbReference type="InterPro" id="IPR050260">
    <property type="entry name" value="FAD-bd_OxRdtase"/>
</dbReference>
<dbReference type="InterPro" id="IPR023753">
    <property type="entry name" value="FAD/NAD-binding_dom"/>
</dbReference>
<dbReference type="PRINTS" id="PR00368">
    <property type="entry name" value="FADPNR"/>
</dbReference>
<organism evidence="6 7">
    <name type="scientific">Paenibacillus wynnii</name>
    <dbReference type="NCBI Taxonomy" id="268407"/>
    <lineage>
        <taxon>Bacteria</taxon>
        <taxon>Bacillati</taxon>
        <taxon>Bacillota</taxon>
        <taxon>Bacilli</taxon>
        <taxon>Bacillales</taxon>
        <taxon>Paenibacillaceae</taxon>
        <taxon>Paenibacillus</taxon>
    </lineage>
</organism>
<proteinExistence type="predicted"/>
<dbReference type="Pfam" id="PF18267">
    <property type="entry name" value="Rubredoxin_C"/>
    <property type="match status" value="1"/>
</dbReference>
<dbReference type="Proteomes" id="UP000029734">
    <property type="component" value="Unassembled WGS sequence"/>
</dbReference>
<dbReference type="PANTHER" id="PTHR43429">
    <property type="entry name" value="PYRIDINE NUCLEOTIDE-DISULFIDE OXIDOREDUCTASE DOMAIN-CONTAINING"/>
    <property type="match status" value="1"/>
</dbReference>
<dbReference type="OrthoDB" id="9802028at2"/>
<evidence type="ECO:0000313" key="7">
    <source>
        <dbReference type="Proteomes" id="UP000029734"/>
    </source>
</evidence>
<gene>
    <name evidence="6" type="ORF">PWYN_27490</name>
</gene>
<dbReference type="PANTHER" id="PTHR43429:SF3">
    <property type="entry name" value="NITRITE REDUCTASE [NAD(P)H]"/>
    <property type="match status" value="1"/>
</dbReference>
<evidence type="ECO:0000259" key="4">
    <source>
        <dbReference type="Pfam" id="PF07992"/>
    </source>
</evidence>
<feature type="domain" description="NADH-rubredoxin oxidoreductase C-terminal" evidence="5">
    <location>
        <begin position="314"/>
        <end position="381"/>
    </location>
</feature>
<reference evidence="6 7" key="1">
    <citation type="submission" date="2014-08" db="EMBL/GenBank/DDBJ databases">
        <authorList>
            <person name="den Bakker H.C."/>
        </authorList>
    </citation>
    <scope>NUCLEOTIDE SEQUENCE [LARGE SCALE GENOMIC DNA]</scope>
    <source>
        <strain evidence="6 7">DSM 18334</strain>
    </source>
</reference>
<dbReference type="STRING" id="268407.PWYN_27490"/>
<evidence type="ECO:0000256" key="1">
    <source>
        <dbReference type="ARBA" id="ARBA00001974"/>
    </source>
</evidence>
<accession>A0A098M6S3</accession>
<evidence type="ECO:0000313" key="6">
    <source>
        <dbReference type="EMBL" id="KGE18274.1"/>
    </source>
</evidence>